<dbReference type="SUPFAM" id="SSF160104">
    <property type="entry name" value="Acetoacetate decarboxylase-like"/>
    <property type="match status" value="1"/>
</dbReference>
<name>A0A1F6GFD9_9PROT</name>
<accession>A0A1F6GFD9</accession>
<evidence type="ECO:0000313" key="2">
    <source>
        <dbReference type="Proteomes" id="UP000178449"/>
    </source>
</evidence>
<gene>
    <name evidence="1" type="ORF">A2527_00855</name>
</gene>
<protein>
    <recommendedName>
        <fullName evidence="3">Acetoacetate decarboxylase</fullName>
    </recommendedName>
</protein>
<organism evidence="1 2">
    <name type="scientific">Candidatus Lambdaproteobacteria bacterium RIFOXYD2_FULL_50_16</name>
    <dbReference type="NCBI Taxonomy" id="1817772"/>
    <lineage>
        <taxon>Bacteria</taxon>
        <taxon>Pseudomonadati</taxon>
        <taxon>Pseudomonadota</taxon>
        <taxon>Candidatus Lambdaproteobacteria</taxon>
    </lineage>
</organism>
<dbReference type="Proteomes" id="UP000178449">
    <property type="component" value="Unassembled WGS sequence"/>
</dbReference>
<evidence type="ECO:0008006" key="3">
    <source>
        <dbReference type="Google" id="ProtNLM"/>
    </source>
</evidence>
<dbReference type="InterPro" id="IPR023375">
    <property type="entry name" value="ADC_dom_sf"/>
</dbReference>
<dbReference type="STRING" id="1817772.A2527_00855"/>
<dbReference type="EMBL" id="MFNE01000009">
    <property type="protein sequence ID" value="OGG96826.1"/>
    <property type="molecule type" value="Genomic_DNA"/>
</dbReference>
<reference evidence="1 2" key="1">
    <citation type="journal article" date="2016" name="Nat. Commun.">
        <title>Thousands of microbial genomes shed light on interconnected biogeochemical processes in an aquifer system.</title>
        <authorList>
            <person name="Anantharaman K."/>
            <person name="Brown C.T."/>
            <person name="Hug L.A."/>
            <person name="Sharon I."/>
            <person name="Castelle C.J."/>
            <person name="Probst A.J."/>
            <person name="Thomas B.C."/>
            <person name="Singh A."/>
            <person name="Wilkins M.J."/>
            <person name="Karaoz U."/>
            <person name="Brodie E.L."/>
            <person name="Williams K.H."/>
            <person name="Hubbard S.S."/>
            <person name="Banfield J.F."/>
        </authorList>
    </citation>
    <scope>NUCLEOTIDE SEQUENCE [LARGE SCALE GENOMIC DNA]</scope>
</reference>
<dbReference type="AlphaFoldDB" id="A0A1F6GFD9"/>
<evidence type="ECO:0000313" key="1">
    <source>
        <dbReference type="EMBL" id="OGG96826.1"/>
    </source>
</evidence>
<sequence>MTAPRYINHISPIIFSGPYRLQDTKLFLFAVEADQKKVQASVDSFFLEVLEGSNISYKAFTSHVALGAAYMDAISTDPFTQTIFGGFPETDYAVWIPLLKYVNGWPVGIYWFMSVVLVDNPLAIVTGREVYGFQKNQGQFAPPDKPDGPVNFSASAWSLETYSPTSRVKLFPLFELIKTGQPAKRAGLLNKIIKGTEELVGLIEDDWTRVAESMANMSGFAQYFHRNLKAGVVPMVFLKQFRSATNPQEACCRAVIETSFTITELTKVAAIEDEYQFNYSTNATYDFLEDYGVTNHNLLDLNFEIDMSFNLPNGVQIYPK</sequence>
<comment type="caution">
    <text evidence="1">The sequence shown here is derived from an EMBL/GenBank/DDBJ whole genome shotgun (WGS) entry which is preliminary data.</text>
</comment>
<dbReference type="Gene3D" id="2.40.400.10">
    <property type="entry name" value="Acetoacetate decarboxylase-like"/>
    <property type="match status" value="1"/>
</dbReference>
<proteinExistence type="predicted"/>